<organism evidence="2 3">
    <name type="scientific">Sphingobium tyrosinilyticum</name>
    <dbReference type="NCBI Taxonomy" id="2715436"/>
    <lineage>
        <taxon>Bacteria</taxon>
        <taxon>Pseudomonadati</taxon>
        <taxon>Pseudomonadota</taxon>
        <taxon>Alphaproteobacteria</taxon>
        <taxon>Sphingomonadales</taxon>
        <taxon>Sphingomonadaceae</taxon>
        <taxon>Sphingobium</taxon>
    </lineage>
</organism>
<dbReference type="PANTHER" id="PTHR47829:SF1">
    <property type="entry name" value="HAD FAMILY PHOSPHATASE"/>
    <property type="match status" value="1"/>
</dbReference>
<dbReference type="InterPro" id="IPR002575">
    <property type="entry name" value="Aminoglycoside_PTrfase"/>
</dbReference>
<dbReference type="Gene3D" id="3.30.200.20">
    <property type="entry name" value="Phosphorylase Kinase, domain 1"/>
    <property type="match status" value="1"/>
</dbReference>
<dbReference type="InterPro" id="IPR011009">
    <property type="entry name" value="Kinase-like_dom_sf"/>
</dbReference>
<evidence type="ECO:0000313" key="2">
    <source>
        <dbReference type="EMBL" id="MFC4594516.1"/>
    </source>
</evidence>
<dbReference type="InterPro" id="IPR052898">
    <property type="entry name" value="ACAD10-like"/>
</dbReference>
<dbReference type="CDD" id="cd05154">
    <property type="entry name" value="ACAD10_11_N-like"/>
    <property type="match status" value="1"/>
</dbReference>
<evidence type="ECO:0000313" key="3">
    <source>
        <dbReference type="Proteomes" id="UP001595957"/>
    </source>
</evidence>
<dbReference type="Gene3D" id="3.90.1200.10">
    <property type="match status" value="1"/>
</dbReference>
<dbReference type="InterPro" id="IPR041726">
    <property type="entry name" value="ACAD10_11_N"/>
</dbReference>
<proteinExistence type="predicted"/>
<dbReference type="EMBL" id="JBHSFZ010000018">
    <property type="protein sequence ID" value="MFC4594516.1"/>
    <property type="molecule type" value="Genomic_DNA"/>
</dbReference>
<evidence type="ECO:0000259" key="1">
    <source>
        <dbReference type="Pfam" id="PF01636"/>
    </source>
</evidence>
<dbReference type="RefSeq" id="WP_380804305.1">
    <property type="nucleotide sequence ID" value="NZ_JBHSFZ010000018.1"/>
</dbReference>
<feature type="domain" description="Aminoglycoside phosphotransferase" evidence="1">
    <location>
        <begin position="77"/>
        <end position="300"/>
    </location>
</feature>
<sequence length="388" mass="43020">MDKPCQLFGAAFPTIGREVCSIGRHLASRCAAISTALAGVSDVIIRQVMDRYGIDVDRLDSSLRKMILGLDGEMRMEKVGGGQSNPTFFLTYDNRNLVLRKKPSGAVLDSAHAIEREYRVQAALEQSALPVPPMLILHEQCDVLDTPFYVMERLAGRVFSDCSLRDVPSEERRALYLSMADTLAVLHDVDWRAIGLSDYGKPNDYFGRQLRRWDRQWRDTTGSAPNTRSMIETLIDWLRANMPIDEDDTTIAHGDFRLGNLMFHPTEPRVIAVLDWELSTLGHPLADLAYSALPWRTAPSEYGGILGLDHQKLGIPSESEYLARYEAARGKPVKVRPFHFAFALFRLAVIFEGIAARARSGSATSGDALEVGALGPAFARRALEAAGL</sequence>
<dbReference type="PANTHER" id="PTHR47829">
    <property type="entry name" value="HYDROLASE, PUTATIVE (AFU_ORTHOLOGUE AFUA_1G12880)-RELATED"/>
    <property type="match status" value="1"/>
</dbReference>
<keyword evidence="3" id="KW-1185">Reference proteome</keyword>
<dbReference type="SUPFAM" id="SSF56112">
    <property type="entry name" value="Protein kinase-like (PK-like)"/>
    <property type="match status" value="1"/>
</dbReference>
<reference evidence="3" key="1">
    <citation type="journal article" date="2019" name="Int. J. Syst. Evol. Microbiol.">
        <title>The Global Catalogue of Microorganisms (GCM) 10K type strain sequencing project: providing services to taxonomists for standard genome sequencing and annotation.</title>
        <authorList>
            <consortium name="The Broad Institute Genomics Platform"/>
            <consortium name="The Broad Institute Genome Sequencing Center for Infectious Disease"/>
            <person name="Wu L."/>
            <person name="Ma J."/>
        </authorList>
    </citation>
    <scope>NUCLEOTIDE SEQUENCE [LARGE SCALE GENOMIC DNA]</scope>
    <source>
        <strain evidence="3">NBRC 103632</strain>
    </source>
</reference>
<protein>
    <submittedName>
        <fullName evidence="2">Phosphotransferase family protein</fullName>
    </submittedName>
</protein>
<comment type="caution">
    <text evidence="2">The sequence shown here is derived from an EMBL/GenBank/DDBJ whole genome shotgun (WGS) entry which is preliminary data.</text>
</comment>
<name>A0ABV9EY38_9SPHN</name>
<accession>A0ABV9EY38</accession>
<dbReference type="Proteomes" id="UP001595957">
    <property type="component" value="Unassembled WGS sequence"/>
</dbReference>
<dbReference type="Pfam" id="PF01636">
    <property type="entry name" value="APH"/>
    <property type="match status" value="1"/>
</dbReference>
<gene>
    <name evidence="2" type="ORF">ACFO3E_09980</name>
</gene>